<evidence type="ECO:0000259" key="3">
    <source>
        <dbReference type="Pfam" id="PF13670"/>
    </source>
</evidence>
<dbReference type="OrthoDB" id="7376531at2"/>
<evidence type="ECO:0000313" key="4">
    <source>
        <dbReference type="EMBL" id="OAP42121.1"/>
    </source>
</evidence>
<dbReference type="RefSeq" id="WP_066877002.1">
    <property type="nucleotide sequence ID" value="NZ_LNQB01000083.1"/>
</dbReference>
<feature type="domain" description="PepSY" evidence="3">
    <location>
        <begin position="32"/>
        <end position="98"/>
    </location>
</feature>
<dbReference type="Proteomes" id="UP000078507">
    <property type="component" value="Unassembled WGS sequence"/>
</dbReference>
<keyword evidence="5" id="KW-1185">Reference proteome</keyword>
<keyword evidence="2" id="KW-0732">Signal</keyword>
<comment type="caution">
    <text evidence="4">The sequence shown here is derived from an EMBL/GenBank/DDBJ whole genome shotgun (WGS) entry which is preliminary data.</text>
</comment>
<name>A0A178Y3V2_SINSA</name>
<dbReference type="Pfam" id="PF13670">
    <property type="entry name" value="PepSY_2"/>
    <property type="match status" value="1"/>
</dbReference>
<proteinExistence type="predicted"/>
<accession>A0A178Y3V2</accession>
<dbReference type="EMBL" id="LNQB01000083">
    <property type="protein sequence ID" value="OAP42121.1"/>
    <property type="molecule type" value="Genomic_DNA"/>
</dbReference>
<protein>
    <recommendedName>
        <fullName evidence="3">PepSY domain-containing protein</fullName>
    </recommendedName>
</protein>
<feature type="chain" id="PRO_5008097456" description="PepSY domain-containing protein" evidence="2">
    <location>
        <begin position="22"/>
        <end position="104"/>
    </location>
</feature>
<feature type="signal peptide" evidence="2">
    <location>
        <begin position="1"/>
        <end position="21"/>
    </location>
</feature>
<sequence>MKNLTIAAAALISAVATASFAQTTPSAEGDTPAVATPDSQNPAAPVAGANSFTEAQAKERIEEAGYTDVKGLKLDDKGVWQATAMKDGKSVSVALDYQGNVTAQ</sequence>
<organism evidence="4 5">
    <name type="scientific">Sinorhizobium saheli</name>
    <dbReference type="NCBI Taxonomy" id="36856"/>
    <lineage>
        <taxon>Bacteria</taxon>
        <taxon>Pseudomonadati</taxon>
        <taxon>Pseudomonadota</taxon>
        <taxon>Alphaproteobacteria</taxon>
        <taxon>Hyphomicrobiales</taxon>
        <taxon>Rhizobiaceae</taxon>
        <taxon>Sinorhizobium/Ensifer group</taxon>
        <taxon>Sinorhizobium</taxon>
    </lineage>
</organism>
<evidence type="ECO:0000256" key="2">
    <source>
        <dbReference type="SAM" id="SignalP"/>
    </source>
</evidence>
<dbReference type="InterPro" id="IPR025711">
    <property type="entry name" value="PepSY"/>
</dbReference>
<feature type="region of interest" description="Disordered" evidence="1">
    <location>
        <begin position="22"/>
        <end position="55"/>
    </location>
</feature>
<reference evidence="4 5" key="1">
    <citation type="submission" date="2015-11" db="EMBL/GenBank/DDBJ databases">
        <title>Ensifer anhuiense sp. nov., an effective nitrogen fixation bacterium with Glycine soja.</title>
        <authorList>
            <person name="Yan H."/>
            <person name="Chen W."/>
        </authorList>
    </citation>
    <scope>NUCLEOTIDE SEQUENCE [LARGE SCALE GENOMIC DNA]</scope>
    <source>
        <strain evidence="4 5">LMG 7837</strain>
    </source>
</reference>
<dbReference type="STRING" id="36856.ATB98_06865"/>
<evidence type="ECO:0000256" key="1">
    <source>
        <dbReference type="SAM" id="MobiDB-lite"/>
    </source>
</evidence>
<evidence type="ECO:0000313" key="5">
    <source>
        <dbReference type="Proteomes" id="UP000078507"/>
    </source>
</evidence>
<dbReference type="AlphaFoldDB" id="A0A178Y3V2"/>
<gene>
    <name evidence="4" type="ORF">ATB98_06865</name>
</gene>